<evidence type="ECO:0000313" key="1">
    <source>
        <dbReference type="EMBL" id="QLI05553.1"/>
    </source>
</evidence>
<reference evidence="1 2" key="1">
    <citation type="submission" date="2020-02" db="EMBL/GenBank/DDBJ databases">
        <title>Complete genome sequence of the novel Campylobacter species Candidatus Campylobacter infans.</title>
        <authorList>
            <person name="Duim B."/>
            <person name="Zomer A."/>
            <person name="van der Graaf L."/>
            <person name="Wagenaar J."/>
        </authorList>
    </citation>
    <scope>NUCLEOTIDE SEQUENCE [LARGE SCALE GENOMIC DNA]</scope>
    <source>
        <strain evidence="1 2">19S00001</strain>
    </source>
</reference>
<dbReference type="KEGG" id="cinf:CINF_1052"/>
<dbReference type="PANTHER" id="PTHR39431:SF1">
    <property type="entry name" value="FRPA_C-RELATED PROTEIN"/>
    <property type="match status" value="1"/>
</dbReference>
<dbReference type="RefSeq" id="WP_179974757.1">
    <property type="nucleotide sequence ID" value="NZ_CP049075.1"/>
</dbReference>
<dbReference type="SUPFAM" id="SSF53474">
    <property type="entry name" value="alpha/beta-Hydrolases"/>
    <property type="match status" value="1"/>
</dbReference>
<gene>
    <name evidence="1" type="ORF">CINF_1052</name>
</gene>
<accession>A0A7H9CHF6</accession>
<dbReference type="PANTHER" id="PTHR39431">
    <property type="entry name" value="FRPA/C-RELATED PROTEIN"/>
    <property type="match status" value="1"/>
</dbReference>
<sequence length="674" mass="74001">MKNIALTDVKNFAYLANEAYKVEKPTSDDDYKKDKHLPKDGIITNPATNSSFEVIDQINEKSKFFGVDTGGFSATVFKDTNTNEYVIAFRGSNDAQDYRDNLIMGATSTGLLGDITNKQFSQAFAFASEQIARIQAQNPDAKISIAGHSLGGSLAQAVGAKLNMQTITFNAYGVKAYVENILNEDELNTAKKNILNIYNAKDPVSNGTLGGKQFGINIALDSDNYDGLDIFGIIKNAITGYDEHLIEKLIANLDEVEHFLPIINISLYDPIALDLNNNGKIDTLSLENGVFFDHNGDKIAFKSSWVNSSDGILARDINGDGKITSGAELFGNFTKLKNGELAKNGAQALKDLDDNNDGIFDSNDKAFNEILVWQDKNSDGISQKNELKTLNEHNIKSIDLEFMADNTALDKDNKQILIGSFSTNISNESKNNLASDIDFSVDTIQRNILDDTDGIIKGTGFVRNFNLSLSDEIKNAYESYKALNTKQQQLSNVETLVNLWAKTAKQYKELDNPIQKAKINISSVASGTTSSGINEAIKRANNNEITINDEILSNEGNIITSNENAPNSKSLTPGQALALYEFKISDTDSAKIKELATKAAVVSVFSGKENKVLYVSSNEEVKSAIQSIEKAYDSIISYVYKSLLVSTRLDKYAKNIEVNMALNDDDTYEFALNF</sequence>
<proteinExistence type="predicted"/>
<evidence type="ECO:0000313" key="2">
    <source>
        <dbReference type="Proteomes" id="UP000509414"/>
    </source>
</evidence>
<dbReference type="Pfam" id="PF26363">
    <property type="entry name" value="Phospholipase-like"/>
    <property type="match status" value="1"/>
</dbReference>
<dbReference type="Gene3D" id="3.40.50.1820">
    <property type="entry name" value="alpha/beta hydrolase"/>
    <property type="match status" value="1"/>
</dbReference>
<dbReference type="GO" id="GO:0006629">
    <property type="term" value="P:lipid metabolic process"/>
    <property type="evidence" value="ECO:0007669"/>
    <property type="project" value="InterPro"/>
</dbReference>
<dbReference type="InterPro" id="IPR029058">
    <property type="entry name" value="AB_hydrolase_fold"/>
</dbReference>
<name>A0A7H9CHF6_9BACT</name>
<dbReference type="Proteomes" id="UP000509414">
    <property type="component" value="Chromosome"/>
</dbReference>
<organism evidence="1 2">
    <name type="scientific">Candidatus Campylobacter infans</name>
    <dbReference type="NCBI Taxonomy" id="2561898"/>
    <lineage>
        <taxon>Bacteria</taxon>
        <taxon>Pseudomonadati</taxon>
        <taxon>Campylobacterota</taxon>
        <taxon>Epsilonproteobacteria</taxon>
        <taxon>Campylobacterales</taxon>
        <taxon>Campylobacteraceae</taxon>
        <taxon>Campylobacter</taxon>
    </lineage>
</organism>
<protein>
    <submittedName>
        <fullName evidence="1">Calcium-binding domain-containing protein</fullName>
    </submittedName>
</protein>
<dbReference type="AlphaFoldDB" id="A0A7H9CHF6"/>
<dbReference type="EMBL" id="CP049075">
    <property type="protein sequence ID" value="QLI05553.1"/>
    <property type="molecule type" value="Genomic_DNA"/>
</dbReference>
<keyword evidence="2" id="KW-1185">Reference proteome</keyword>